<dbReference type="GO" id="GO:0016757">
    <property type="term" value="F:glycosyltransferase activity"/>
    <property type="evidence" value="ECO:0007669"/>
    <property type="project" value="UniProtKB-KW"/>
</dbReference>
<dbReference type="InterPro" id="IPR036779">
    <property type="entry name" value="LysM_dom_sf"/>
</dbReference>
<feature type="chain" id="PRO_5012416725" evidence="10">
    <location>
        <begin position="21"/>
        <end position="288"/>
    </location>
</feature>
<feature type="domain" description="L,D-TPase catalytic" evidence="12">
    <location>
        <begin position="99"/>
        <end position="232"/>
    </location>
</feature>
<evidence type="ECO:0000256" key="10">
    <source>
        <dbReference type="SAM" id="SignalP"/>
    </source>
</evidence>
<dbReference type="EMBL" id="NAAD01000011">
    <property type="protein sequence ID" value="ORJ59612.1"/>
    <property type="molecule type" value="Genomic_DNA"/>
</dbReference>
<dbReference type="InterPro" id="IPR038063">
    <property type="entry name" value="Transpep_catalytic_dom"/>
</dbReference>
<dbReference type="AlphaFoldDB" id="A0A1X0Y3H1"/>
<name>A0A1X0Y3H1_9BACT</name>
<dbReference type="GO" id="GO:0071972">
    <property type="term" value="F:peptidoglycan L,D-transpeptidase activity"/>
    <property type="evidence" value="ECO:0007669"/>
    <property type="project" value="TreeGrafter"/>
</dbReference>
<dbReference type="UniPathway" id="UPA00219"/>
<dbReference type="Gene3D" id="3.10.350.10">
    <property type="entry name" value="LysM domain"/>
    <property type="match status" value="1"/>
</dbReference>
<dbReference type="PANTHER" id="PTHR30582:SF24">
    <property type="entry name" value="L,D-TRANSPEPTIDASE ERFK_SRFK-RELATED"/>
    <property type="match status" value="1"/>
</dbReference>
<evidence type="ECO:0000259" key="12">
    <source>
        <dbReference type="PROSITE" id="PS52029"/>
    </source>
</evidence>
<evidence type="ECO:0000256" key="2">
    <source>
        <dbReference type="ARBA" id="ARBA00005992"/>
    </source>
</evidence>
<dbReference type="GO" id="GO:0005576">
    <property type="term" value="C:extracellular region"/>
    <property type="evidence" value="ECO:0007669"/>
    <property type="project" value="TreeGrafter"/>
</dbReference>
<gene>
    <name evidence="13" type="ORF">B5V00_09955</name>
</gene>
<keyword evidence="7 9" id="KW-0573">Peptidoglycan synthesis</keyword>
<dbReference type="InterPro" id="IPR050979">
    <property type="entry name" value="LD-transpeptidase"/>
</dbReference>
<feature type="active site" description="Nucleophile" evidence="9">
    <location>
        <position position="208"/>
    </location>
</feature>
<dbReference type="PROSITE" id="PS52029">
    <property type="entry name" value="LD_TPASE"/>
    <property type="match status" value="1"/>
</dbReference>
<evidence type="ECO:0000256" key="3">
    <source>
        <dbReference type="ARBA" id="ARBA00022676"/>
    </source>
</evidence>
<dbReference type="Proteomes" id="UP000193136">
    <property type="component" value="Unassembled WGS sequence"/>
</dbReference>
<dbReference type="InterPro" id="IPR018392">
    <property type="entry name" value="LysM"/>
</dbReference>
<dbReference type="PROSITE" id="PS51782">
    <property type="entry name" value="LYSM"/>
    <property type="match status" value="1"/>
</dbReference>
<dbReference type="SMART" id="SM00257">
    <property type="entry name" value="LysM"/>
    <property type="match status" value="1"/>
</dbReference>
<dbReference type="GO" id="GO:0071555">
    <property type="term" value="P:cell wall organization"/>
    <property type="evidence" value="ECO:0007669"/>
    <property type="project" value="UniProtKB-UniRule"/>
</dbReference>
<dbReference type="PANTHER" id="PTHR30582">
    <property type="entry name" value="L,D-TRANSPEPTIDASE"/>
    <property type="match status" value="1"/>
</dbReference>
<dbReference type="Gene3D" id="2.40.440.10">
    <property type="entry name" value="L,D-transpeptidase catalytic domain-like"/>
    <property type="match status" value="1"/>
</dbReference>
<dbReference type="SUPFAM" id="SSF54106">
    <property type="entry name" value="LysM domain"/>
    <property type="match status" value="1"/>
</dbReference>
<feature type="signal peptide" evidence="10">
    <location>
        <begin position="1"/>
        <end position="20"/>
    </location>
</feature>
<keyword evidence="4" id="KW-0808">Transferase</keyword>
<dbReference type="CDD" id="cd00118">
    <property type="entry name" value="LysM"/>
    <property type="match status" value="1"/>
</dbReference>
<evidence type="ECO:0000256" key="1">
    <source>
        <dbReference type="ARBA" id="ARBA00004752"/>
    </source>
</evidence>
<feature type="domain" description="LysM" evidence="11">
    <location>
        <begin position="43"/>
        <end position="87"/>
    </location>
</feature>
<dbReference type="SUPFAM" id="SSF141523">
    <property type="entry name" value="L,D-transpeptidase catalytic domain-like"/>
    <property type="match status" value="1"/>
</dbReference>
<organism evidence="13 14">
    <name type="scientific">Geothermobacter hydrogeniphilus</name>
    <dbReference type="NCBI Taxonomy" id="1969733"/>
    <lineage>
        <taxon>Bacteria</taxon>
        <taxon>Pseudomonadati</taxon>
        <taxon>Thermodesulfobacteriota</taxon>
        <taxon>Desulfuromonadia</taxon>
        <taxon>Desulfuromonadales</taxon>
        <taxon>Geothermobacteraceae</taxon>
        <taxon>Geothermobacter</taxon>
    </lineage>
</organism>
<evidence type="ECO:0000259" key="11">
    <source>
        <dbReference type="PROSITE" id="PS51782"/>
    </source>
</evidence>
<comment type="pathway">
    <text evidence="1 9">Cell wall biogenesis; peptidoglycan biosynthesis.</text>
</comment>
<evidence type="ECO:0000313" key="14">
    <source>
        <dbReference type="Proteomes" id="UP000193136"/>
    </source>
</evidence>
<evidence type="ECO:0000313" key="13">
    <source>
        <dbReference type="EMBL" id="ORJ59612.1"/>
    </source>
</evidence>
<protein>
    <submittedName>
        <fullName evidence="13">Peptidoglycan L,D-transpeptidase</fullName>
    </submittedName>
</protein>
<sequence>MRRLLPALFLILAGVSTASAWSPVRYAESLLTDGSPAVIGHNRDYVVGSNETLMEIAVKTGVGFDNLCRANPDSDPWHPQVGSRLILPLAFLPPDDLITGITINLAEMRLYLVWSEDGQRRIRAYPLGIGRDGWETPPGDFRVTRILRHPSWTPPPSLRKEKPDLPAVIPPGPDNPLGEFWIGTSAPGIGLHGTNQPFGVGRRVSHGCLRLYPRDIRDLVTRVKPGMPLRILNQPVKISVRASNLYLESHAPPLNPEPLPATVPMDRMDIHRAILAARGIPLRFSIQN</sequence>
<evidence type="ECO:0000256" key="4">
    <source>
        <dbReference type="ARBA" id="ARBA00022679"/>
    </source>
</evidence>
<feature type="active site" description="Proton donor/acceptor" evidence="9">
    <location>
        <position position="192"/>
    </location>
</feature>
<reference evidence="13 14" key="1">
    <citation type="submission" date="2017-03" db="EMBL/GenBank/DDBJ databases">
        <title>Genome sequence of Geothermobacter sp. EPR-M, Deep-Sea Iron Reducer.</title>
        <authorList>
            <person name="Tully B."/>
            <person name="Savalia P."/>
            <person name="Abuyen K."/>
            <person name="Baughan C."/>
            <person name="Romero E."/>
            <person name="Ronkowski C."/>
            <person name="Torres B."/>
            <person name="Tremblay J."/>
            <person name="Trujillo A."/>
            <person name="Tyler M."/>
            <person name="Perez-Rodriguez I."/>
            <person name="Amend J."/>
        </authorList>
    </citation>
    <scope>NUCLEOTIDE SEQUENCE [LARGE SCALE GENOMIC DNA]</scope>
    <source>
        <strain evidence="13 14">EPR-M</strain>
    </source>
</reference>
<accession>A0A1X0Y3H1</accession>
<dbReference type="CDD" id="cd16913">
    <property type="entry name" value="YkuD_like"/>
    <property type="match status" value="1"/>
</dbReference>
<proteinExistence type="inferred from homology"/>
<comment type="similarity">
    <text evidence="2">Belongs to the YkuD family.</text>
</comment>
<dbReference type="InterPro" id="IPR005490">
    <property type="entry name" value="LD_TPept_cat_dom"/>
</dbReference>
<keyword evidence="6 9" id="KW-0133">Cell shape</keyword>
<dbReference type="GO" id="GO:0018104">
    <property type="term" value="P:peptidoglycan-protein cross-linking"/>
    <property type="evidence" value="ECO:0007669"/>
    <property type="project" value="TreeGrafter"/>
</dbReference>
<keyword evidence="8 9" id="KW-0961">Cell wall biogenesis/degradation</keyword>
<keyword evidence="14" id="KW-1185">Reference proteome</keyword>
<keyword evidence="5" id="KW-0378">Hydrolase</keyword>
<evidence type="ECO:0000256" key="7">
    <source>
        <dbReference type="ARBA" id="ARBA00022984"/>
    </source>
</evidence>
<evidence type="ECO:0000256" key="9">
    <source>
        <dbReference type="PROSITE-ProRule" id="PRU01373"/>
    </source>
</evidence>
<dbReference type="Pfam" id="PF03734">
    <property type="entry name" value="YkuD"/>
    <property type="match status" value="1"/>
</dbReference>
<comment type="caution">
    <text evidence="13">The sequence shown here is derived from an EMBL/GenBank/DDBJ whole genome shotgun (WGS) entry which is preliminary data.</text>
</comment>
<evidence type="ECO:0000256" key="8">
    <source>
        <dbReference type="ARBA" id="ARBA00023316"/>
    </source>
</evidence>
<dbReference type="STRING" id="1969733.B5V00_09955"/>
<keyword evidence="3" id="KW-0328">Glycosyltransferase</keyword>
<evidence type="ECO:0000256" key="5">
    <source>
        <dbReference type="ARBA" id="ARBA00022801"/>
    </source>
</evidence>
<dbReference type="GO" id="GO:0008360">
    <property type="term" value="P:regulation of cell shape"/>
    <property type="evidence" value="ECO:0007669"/>
    <property type="project" value="UniProtKB-UniRule"/>
</dbReference>
<evidence type="ECO:0000256" key="6">
    <source>
        <dbReference type="ARBA" id="ARBA00022960"/>
    </source>
</evidence>
<keyword evidence="10" id="KW-0732">Signal</keyword>